<organism evidence="12">
    <name type="scientific">Paraconexibacter sp. AEG42_29</name>
    <dbReference type="NCBI Taxonomy" id="2997339"/>
    <lineage>
        <taxon>Bacteria</taxon>
        <taxon>Bacillati</taxon>
        <taxon>Actinomycetota</taxon>
        <taxon>Thermoleophilia</taxon>
        <taxon>Solirubrobacterales</taxon>
        <taxon>Paraconexibacteraceae</taxon>
        <taxon>Paraconexibacter</taxon>
    </lineage>
</organism>
<dbReference type="SMART" id="SM00878">
    <property type="entry name" value="Biotin_carb_C"/>
    <property type="match status" value="1"/>
</dbReference>
<dbReference type="CDD" id="cd06850">
    <property type="entry name" value="biotinyl_domain"/>
    <property type="match status" value="1"/>
</dbReference>
<keyword evidence="3" id="KW-0436">Ligase</keyword>
<dbReference type="InterPro" id="IPR005482">
    <property type="entry name" value="Biotin_COase_C"/>
</dbReference>
<dbReference type="PROSITE" id="PS50975">
    <property type="entry name" value="ATP_GRASP"/>
    <property type="match status" value="1"/>
</dbReference>
<dbReference type="Pfam" id="PF02786">
    <property type="entry name" value="CPSase_L_D2"/>
    <property type="match status" value="1"/>
</dbReference>
<evidence type="ECO:0000256" key="1">
    <source>
        <dbReference type="ARBA" id="ARBA00001953"/>
    </source>
</evidence>
<dbReference type="GO" id="GO:0004075">
    <property type="term" value="F:biotin carboxylase activity"/>
    <property type="evidence" value="ECO:0007669"/>
    <property type="project" value="UniProtKB-EC"/>
</dbReference>
<proteinExistence type="predicted"/>
<dbReference type="PANTHER" id="PTHR18866">
    <property type="entry name" value="CARBOXYLASE:PYRUVATE/ACETYL-COA/PROPIONYL-COA CARBOXYLASE"/>
    <property type="match status" value="1"/>
</dbReference>
<dbReference type="Pfam" id="PF00364">
    <property type="entry name" value="Biotin_lipoyl"/>
    <property type="match status" value="1"/>
</dbReference>
<evidence type="ECO:0000256" key="3">
    <source>
        <dbReference type="ARBA" id="ARBA00022598"/>
    </source>
</evidence>
<dbReference type="InterPro" id="IPR016185">
    <property type="entry name" value="PreATP-grasp_dom_sf"/>
</dbReference>
<accession>A0AAU7B1A6</accession>
<dbReference type="InterPro" id="IPR050856">
    <property type="entry name" value="Biotin_carboxylase_complex"/>
</dbReference>
<comment type="cofactor">
    <cofactor evidence="1">
        <name>biotin</name>
        <dbReference type="ChEBI" id="CHEBI:57586"/>
    </cofactor>
</comment>
<evidence type="ECO:0000313" key="12">
    <source>
        <dbReference type="EMBL" id="XAY07653.1"/>
    </source>
</evidence>
<feature type="domain" description="ATP-grasp" evidence="10">
    <location>
        <begin position="121"/>
        <end position="323"/>
    </location>
</feature>
<keyword evidence="4 8" id="KW-0547">Nucleotide-binding</keyword>
<dbReference type="PROSITE" id="PS00866">
    <property type="entry name" value="CPSASE_1"/>
    <property type="match status" value="1"/>
</dbReference>
<dbReference type="FunFam" id="3.40.50.20:FF:000010">
    <property type="entry name" value="Propionyl-CoA carboxylase subunit alpha"/>
    <property type="match status" value="1"/>
</dbReference>
<dbReference type="Pfam" id="PF02785">
    <property type="entry name" value="Biotin_carb_C"/>
    <property type="match status" value="1"/>
</dbReference>
<gene>
    <name evidence="12" type="primary">accA1_2</name>
    <name evidence="12" type="ORF">DSM112329_04541</name>
</gene>
<evidence type="ECO:0000256" key="2">
    <source>
        <dbReference type="ARBA" id="ARBA00013263"/>
    </source>
</evidence>
<evidence type="ECO:0000256" key="8">
    <source>
        <dbReference type="PROSITE-ProRule" id="PRU00409"/>
    </source>
</evidence>
<dbReference type="InterPro" id="IPR011764">
    <property type="entry name" value="Biotin_carboxylation_dom"/>
</dbReference>
<dbReference type="InterPro" id="IPR005481">
    <property type="entry name" value="BC-like_N"/>
</dbReference>
<evidence type="ECO:0000259" key="10">
    <source>
        <dbReference type="PROSITE" id="PS50975"/>
    </source>
</evidence>
<feature type="domain" description="Lipoyl-binding" evidence="9">
    <location>
        <begin position="586"/>
        <end position="661"/>
    </location>
</feature>
<evidence type="ECO:0000256" key="7">
    <source>
        <dbReference type="ARBA" id="ARBA00048501"/>
    </source>
</evidence>
<dbReference type="AlphaFoldDB" id="A0AAU7B1A6"/>
<feature type="domain" description="Biotin carboxylation" evidence="11">
    <location>
        <begin position="2"/>
        <end position="452"/>
    </location>
</feature>
<dbReference type="InterPro" id="IPR048429">
    <property type="entry name" value="MCC_alpha_BT"/>
</dbReference>
<dbReference type="PROSITE" id="PS50968">
    <property type="entry name" value="BIOTINYL_LIPOYL"/>
    <property type="match status" value="1"/>
</dbReference>
<protein>
    <recommendedName>
        <fullName evidence="2">biotin carboxylase</fullName>
        <ecNumber evidence="2">6.3.4.14</ecNumber>
    </recommendedName>
</protein>
<evidence type="ECO:0000256" key="5">
    <source>
        <dbReference type="ARBA" id="ARBA00022840"/>
    </source>
</evidence>
<dbReference type="PROSITE" id="PS00867">
    <property type="entry name" value="CPSASE_2"/>
    <property type="match status" value="1"/>
</dbReference>
<reference evidence="12" key="1">
    <citation type="submission" date="2022-12" db="EMBL/GenBank/DDBJ databases">
        <title>Paraconexibacter alkalitolerans sp. nov. and Baekduia alba sp. nov., isolated from soil and emended description of the genera Paraconexibacter (Chun et al., 2020) and Baekduia (An et al., 2020).</title>
        <authorList>
            <person name="Vieira S."/>
            <person name="Huber K.J."/>
            <person name="Geppert A."/>
            <person name="Wolf J."/>
            <person name="Neumann-Schaal M."/>
            <person name="Muesken M."/>
            <person name="Overmann J."/>
        </authorList>
    </citation>
    <scope>NUCLEOTIDE SEQUENCE</scope>
    <source>
        <strain evidence="12">AEG42_29</strain>
    </source>
</reference>
<evidence type="ECO:0000256" key="4">
    <source>
        <dbReference type="ARBA" id="ARBA00022741"/>
    </source>
</evidence>
<dbReference type="SUPFAM" id="SSF56059">
    <property type="entry name" value="Glutathione synthetase ATP-binding domain-like"/>
    <property type="match status" value="1"/>
</dbReference>
<evidence type="ECO:0000256" key="6">
    <source>
        <dbReference type="ARBA" id="ARBA00023267"/>
    </source>
</evidence>
<keyword evidence="6" id="KW-0092">Biotin</keyword>
<dbReference type="RefSeq" id="WP_354698843.1">
    <property type="nucleotide sequence ID" value="NZ_CP114014.1"/>
</dbReference>
<dbReference type="PROSITE" id="PS50979">
    <property type="entry name" value="BC"/>
    <property type="match status" value="1"/>
</dbReference>
<dbReference type="InterPro" id="IPR011053">
    <property type="entry name" value="Single_hybrid_motif"/>
</dbReference>
<evidence type="ECO:0000259" key="9">
    <source>
        <dbReference type="PROSITE" id="PS50968"/>
    </source>
</evidence>
<dbReference type="GO" id="GO:0005524">
    <property type="term" value="F:ATP binding"/>
    <property type="evidence" value="ECO:0007669"/>
    <property type="project" value="UniProtKB-UniRule"/>
</dbReference>
<keyword evidence="5 8" id="KW-0067">ATP-binding</keyword>
<dbReference type="SUPFAM" id="SSF51230">
    <property type="entry name" value="Single hybrid motif"/>
    <property type="match status" value="1"/>
</dbReference>
<dbReference type="GO" id="GO:0046872">
    <property type="term" value="F:metal ion binding"/>
    <property type="evidence" value="ECO:0007669"/>
    <property type="project" value="InterPro"/>
</dbReference>
<dbReference type="InterPro" id="IPR000089">
    <property type="entry name" value="Biotin_lipoyl"/>
</dbReference>
<dbReference type="Pfam" id="PF00289">
    <property type="entry name" value="Biotin_carb_N"/>
    <property type="match status" value="1"/>
</dbReference>
<dbReference type="SUPFAM" id="SSF52440">
    <property type="entry name" value="PreATP-grasp domain"/>
    <property type="match status" value="1"/>
</dbReference>
<sequence length="665" mass="69147">MSLNAVLIANRGEIAVRVIKTVQKLGLRAIAVYSDADAAAPHVRLADEAVRLGPAPAGQSYLSVEKVLEAARTSGADAIHPGYGFLSENAGFARACVDAGLTFIGPSGDAMEALGDKVSAKAVADKAGVPVLPGLSRPGLTDDDIIAFADAEGDGVFPLMVKAAAGGGGRGMRVVKDRAGLPEALGAARREAVAGFSDDTLLVERYVPRSRHVEVQVVADQHGGVIHLGERECSLQRRHQKVVEESPSPVISPETREKMGSAAVQLFREAQYVGAGTCEFLVPYETPDEFFFLEVNARLQVEHPVTELVTGLDLVELQLRIAAGDPLGIAQEDVTLTGHAVELRICAEDPSSGFLPATGTLVDYIEPVGDGVRVDSGVGRGSVVGSDYDSLLAKLITYAPDRETALDLAVEAAGGLHLLGVTTNTGFLARLLQSEEVRAGDMDTGMIERGIAAVGPTHDDVVGAAVALAVIETLLIHEAGAATGDPWDSLVGFRIAGPRPVEVKLSAPSLDEPLLVQVAGPPSALTVTVAGESAPAAAERTGPESVSIRIAGWRSEWHRAASGKQRWVASGADAFAFTLVEPEVLGADAAAAGALEAPMPGTVLSVRTEAGAHVKEGDVLVVIESMKMELALTAPTDAVVEAVHVTEGQSVRQGQAVVELEEEES</sequence>
<dbReference type="Pfam" id="PF21139">
    <property type="entry name" value="BT_MCC_alpha"/>
    <property type="match status" value="1"/>
</dbReference>
<name>A0AAU7B1A6_9ACTN</name>
<dbReference type="KEGG" id="parq:DSM112329_04541"/>
<dbReference type="FunFam" id="2.40.50.100:FF:000003">
    <property type="entry name" value="Acetyl-CoA carboxylase biotin carboxyl carrier protein"/>
    <property type="match status" value="1"/>
</dbReference>
<dbReference type="SUPFAM" id="SSF51246">
    <property type="entry name" value="Rudiment single hybrid motif"/>
    <property type="match status" value="1"/>
</dbReference>
<evidence type="ECO:0000259" key="11">
    <source>
        <dbReference type="PROSITE" id="PS50979"/>
    </source>
</evidence>
<dbReference type="InterPro" id="IPR011054">
    <property type="entry name" value="Rudment_hybrid_motif"/>
</dbReference>
<dbReference type="PANTHER" id="PTHR18866:SF33">
    <property type="entry name" value="METHYLCROTONOYL-COA CARBOXYLASE SUBUNIT ALPHA, MITOCHONDRIAL-RELATED"/>
    <property type="match status" value="1"/>
</dbReference>
<dbReference type="InterPro" id="IPR005479">
    <property type="entry name" value="CPAse_ATP-bd"/>
</dbReference>
<dbReference type="Gene3D" id="2.40.50.100">
    <property type="match status" value="1"/>
</dbReference>
<dbReference type="EC" id="6.3.4.14" evidence="2"/>
<dbReference type="Gene3D" id="3.30.470.20">
    <property type="entry name" value="ATP-grasp fold, B domain"/>
    <property type="match status" value="1"/>
</dbReference>
<dbReference type="EMBL" id="CP114014">
    <property type="protein sequence ID" value="XAY07653.1"/>
    <property type="molecule type" value="Genomic_DNA"/>
</dbReference>
<comment type="catalytic activity">
    <reaction evidence="7">
        <text>N(6)-biotinyl-L-lysyl-[protein] + hydrogencarbonate + ATP = N(6)-carboxybiotinyl-L-lysyl-[protein] + ADP + phosphate + H(+)</text>
        <dbReference type="Rhea" id="RHEA:13501"/>
        <dbReference type="Rhea" id="RHEA-COMP:10505"/>
        <dbReference type="Rhea" id="RHEA-COMP:10506"/>
        <dbReference type="ChEBI" id="CHEBI:15378"/>
        <dbReference type="ChEBI" id="CHEBI:17544"/>
        <dbReference type="ChEBI" id="CHEBI:30616"/>
        <dbReference type="ChEBI" id="CHEBI:43474"/>
        <dbReference type="ChEBI" id="CHEBI:83144"/>
        <dbReference type="ChEBI" id="CHEBI:83145"/>
        <dbReference type="ChEBI" id="CHEBI:456216"/>
        <dbReference type="EC" id="6.3.4.14"/>
    </reaction>
    <physiologicalReaction direction="left-to-right" evidence="7">
        <dbReference type="Rhea" id="RHEA:13502"/>
    </physiologicalReaction>
</comment>
<dbReference type="InterPro" id="IPR011761">
    <property type="entry name" value="ATP-grasp"/>
</dbReference>